<gene>
    <name evidence="2" type="ORF">ACFSDB_13355</name>
</gene>
<dbReference type="Proteomes" id="UP001597273">
    <property type="component" value="Unassembled WGS sequence"/>
</dbReference>
<evidence type="ECO:0000313" key="3">
    <source>
        <dbReference type="Proteomes" id="UP001597273"/>
    </source>
</evidence>
<keyword evidence="1" id="KW-0812">Transmembrane</keyword>
<reference evidence="3" key="1">
    <citation type="journal article" date="2019" name="Int. J. Syst. Evol. Microbiol.">
        <title>The Global Catalogue of Microorganisms (GCM) 10K type strain sequencing project: providing services to taxonomists for standard genome sequencing and annotation.</title>
        <authorList>
            <consortium name="The Broad Institute Genomics Platform"/>
            <consortium name="The Broad Institute Genome Sequencing Center for Infectious Disease"/>
            <person name="Wu L."/>
            <person name="Ma J."/>
        </authorList>
    </citation>
    <scope>NUCLEOTIDE SEQUENCE [LARGE SCALE GENOMIC DNA]</scope>
    <source>
        <strain evidence="3">CGMCC 1.15475</strain>
    </source>
</reference>
<keyword evidence="3" id="KW-1185">Reference proteome</keyword>
<feature type="transmembrane region" description="Helical" evidence="1">
    <location>
        <begin position="6"/>
        <end position="21"/>
    </location>
</feature>
<proteinExistence type="predicted"/>
<accession>A0ABW4QJV9</accession>
<dbReference type="RefSeq" id="WP_204890294.1">
    <property type="nucleotide sequence ID" value="NZ_JBHUFW010000011.1"/>
</dbReference>
<name>A0ABW4QJV9_9BACL</name>
<evidence type="ECO:0000313" key="2">
    <source>
        <dbReference type="EMBL" id="MFD1863891.1"/>
    </source>
</evidence>
<sequence>MGFLIRLIVIALIIYIAYRLAKYMMDPKRKIESALASGTFYFEDDRTDPRKNFHIVFKGVLFAGEKYMGTGEDAGTVESIFVWTEDSAKLDALGKEDFRFLEDEIRKNYPDAQINWKNPIEQVIMQEG</sequence>
<keyword evidence="1" id="KW-0472">Membrane</keyword>
<protein>
    <submittedName>
        <fullName evidence="2">Sigma-w pathway protein ysdB</fullName>
    </submittedName>
</protein>
<dbReference type="EMBL" id="JBHUFW010000011">
    <property type="protein sequence ID" value="MFD1863891.1"/>
    <property type="molecule type" value="Genomic_DNA"/>
</dbReference>
<keyword evidence="1" id="KW-1133">Transmembrane helix</keyword>
<organism evidence="2 3">
    <name type="scientific">Planococcus chinensis</name>
    <dbReference type="NCBI Taxonomy" id="272917"/>
    <lineage>
        <taxon>Bacteria</taxon>
        <taxon>Bacillati</taxon>
        <taxon>Bacillota</taxon>
        <taxon>Bacilli</taxon>
        <taxon>Bacillales</taxon>
        <taxon>Caryophanaceae</taxon>
        <taxon>Planococcus</taxon>
    </lineage>
</organism>
<comment type="caution">
    <text evidence="2">The sequence shown here is derived from an EMBL/GenBank/DDBJ whole genome shotgun (WGS) entry which is preliminary data.</text>
</comment>
<evidence type="ECO:0000256" key="1">
    <source>
        <dbReference type="SAM" id="Phobius"/>
    </source>
</evidence>